<evidence type="ECO:0000313" key="8">
    <source>
        <dbReference type="EMBL" id="BAI80548.1"/>
    </source>
</evidence>
<dbReference type="Pfam" id="PF02130">
    <property type="entry name" value="YbeY"/>
    <property type="match status" value="1"/>
</dbReference>
<dbReference type="PANTHER" id="PTHR46986">
    <property type="entry name" value="ENDORIBONUCLEASE YBEY, CHLOROPLASTIC"/>
    <property type="match status" value="1"/>
</dbReference>
<accession>D3PD75</accession>
<feature type="binding site" evidence="7">
    <location>
        <position position="120"/>
    </location>
    <ligand>
        <name>Zn(2+)</name>
        <dbReference type="ChEBI" id="CHEBI:29105"/>
        <note>catalytic</note>
    </ligand>
</feature>
<dbReference type="OrthoDB" id="9807740at2"/>
<dbReference type="PANTHER" id="PTHR46986:SF1">
    <property type="entry name" value="ENDORIBONUCLEASE YBEY, CHLOROPLASTIC"/>
    <property type="match status" value="1"/>
</dbReference>
<evidence type="ECO:0000313" key="9">
    <source>
        <dbReference type="Proteomes" id="UP000001520"/>
    </source>
</evidence>
<protein>
    <recommendedName>
        <fullName evidence="7">Endoribonuclease YbeY</fullName>
        <ecNumber evidence="7">3.1.-.-</ecNumber>
    </recommendedName>
</protein>
<evidence type="ECO:0000256" key="4">
    <source>
        <dbReference type="ARBA" id="ARBA00022759"/>
    </source>
</evidence>
<dbReference type="SUPFAM" id="SSF55486">
    <property type="entry name" value="Metalloproteases ('zincins'), catalytic domain"/>
    <property type="match status" value="1"/>
</dbReference>
<comment type="cofactor">
    <cofactor evidence="7">
        <name>Zn(2+)</name>
        <dbReference type="ChEBI" id="CHEBI:29105"/>
    </cofactor>
    <text evidence="7">Binds 1 zinc ion.</text>
</comment>
<dbReference type="RefSeq" id="WP_013007795.1">
    <property type="nucleotide sequence ID" value="NC_013939.1"/>
</dbReference>
<evidence type="ECO:0000256" key="2">
    <source>
        <dbReference type="ARBA" id="ARBA00022722"/>
    </source>
</evidence>
<proteinExistence type="inferred from homology"/>
<dbReference type="AlphaFoldDB" id="D3PD75"/>
<dbReference type="STRING" id="639282.DEFDS_1079"/>
<name>D3PD75_DEFDS</name>
<comment type="subcellular location">
    <subcellularLocation>
        <location evidence="7">Cytoplasm</location>
    </subcellularLocation>
</comment>
<dbReference type="InterPro" id="IPR023091">
    <property type="entry name" value="MetalPrtase_cat_dom_sf_prd"/>
</dbReference>
<dbReference type="KEGG" id="ddf:DEFDS_1079"/>
<dbReference type="InterPro" id="IPR020549">
    <property type="entry name" value="YbeY_CS"/>
</dbReference>
<keyword evidence="9" id="KW-1185">Reference proteome</keyword>
<dbReference type="EC" id="3.1.-.-" evidence="7"/>
<feature type="binding site" evidence="7">
    <location>
        <position position="116"/>
    </location>
    <ligand>
        <name>Zn(2+)</name>
        <dbReference type="ChEBI" id="CHEBI:29105"/>
        <note>catalytic</note>
    </ligand>
</feature>
<organism evidence="8 9">
    <name type="scientific">Deferribacter desulfuricans (strain DSM 14783 / JCM 11476 / NBRC 101012 / SSM1)</name>
    <dbReference type="NCBI Taxonomy" id="639282"/>
    <lineage>
        <taxon>Bacteria</taxon>
        <taxon>Pseudomonadati</taxon>
        <taxon>Deferribacterota</taxon>
        <taxon>Deferribacteres</taxon>
        <taxon>Deferribacterales</taxon>
        <taxon>Deferribacteraceae</taxon>
        <taxon>Deferribacter</taxon>
    </lineage>
</organism>
<dbReference type="GO" id="GO:0006364">
    <property type="term" value="P:rRNA processing"/>
    <property type="evidence" value="ECO:0007669"/>
    <property type="project" value="UniProtKB-UniRule"/>
</dbReference>
<evidence type="ECO:0000256" key="3">
    <source>
        <dbReference type="ARBA" id="ARBA00022723"/>
    </source>
</evidence>
<dbReference type="GO" id="GO:0004222">
    <property type="term" value="F:metalloendopeptidase activity"/>
    <property type="evidence" value="ECO:0007669"/>
    <property type="project" value="InterPro"/>
</dbReference>
<keyword evidence="2 7" id="KW-0540">Nuclease</keyword>
<keyword evidence="4 7" id="KW-0255">Endonuclease</keyword>
<keyword evidence="7" id="KW-0698">rRNA processing</keyword>
<dbReference type="Gene3D" id="3.40.390.30">
    <property type="entry name" value="Metalloproteases ('zincins'), catalytic domain"/>
    <property type="match status" value="1"/>
</dbReference>
<dbReference type="GO" id="GO:0004521">
    <property type="term" value="F:RNA endonuclease activity"/>
    <property type="evidence" value="ECO:0007669"/>
    <property type="project" value="UniProtKB-UniRule"/>
</dbReference>
<evidence type="ECO:0000256" key="5">
    <source>
        <dbReference type="ARBA" id="ARBA00022801"/>
    </source>
</evidence>
<evidence type="ECO:0000256" key="6">
    <source>
        <dbReference type="ARBA" id="ARBA00022833"/>
    </source>
</evidence>
<gene>
    <name evidence="7" type="primary">ybeY</name>
    <name evidence="8" type="ordered locus">DEFDS_1079</name>
</gene>
<sequence>MSNKIKLNILINKKNPVQVSDDFFYKVSELVFEQINYPLSEAEISLLLTNSEEIKILNKNFRDKDYPTDVLSFPMNDECLEDSILGDIVINLDKVEEYSKENDIPYERELAFLYIHGLLHLLGYDHEINEEEEKIMFDLQEDILKKAINQGVCG</sequence>
<dbReference type="eggNOG" id="COG0319">
    <property type="taxonomic scope" value="Bacteria"/>
</dbReference>
<dbReference type="GO" id="GO:0005737">
    <property type="term" value="C:cytoplasm"/>
    <property type="evidence" value="ECO:0007669"/>
    <property type="project" value="UniProtKB-SubCell"/>
</dbReference>
<dbReference type="HOGENOM" id="CLU_106710_3_1_0"/>
<dbReference type="PROSITE" id="PS01306">
    <property type="entry name" value="UPF0054"/>
    <property type="match status" value="1"/>
</dbReference>
<keyword evidence="5 7" id="KW-0378">Hydrolase</keyword>
<evidence type="ECO:0000256" key="7">
    <source>
        <dbReference type="HAMAP-Rule" id="MF_00009"/>
    </source>
</evidence>
<comment type="function">
    <text evidence="7">Single strand-specific metallo-endoribonuclease involved in late-stage 70S ribosome quality control and in maturation of the 3' terminus of the 16S rRNA.</text>
</comment>
<dbReference type="HAMAP" id="MF_00009">
    <property type="entry name" value="Endoribonucl_YbeY"/>
    <property type="match status" value="1"/>
</dbReference>
<evidence type="ECO:0000256" key="1">
    <source>
        <dbReference type="ARBA" id="ARBA00010875"/>
    </source>
</evidence>
<dbReference type="NCBIfam" id="TIGR00043">
    <property type="entry name" value="rRNA maturation RNase YbeY"/>
    <property type="match status" value="1"/>
</dbReference>
<keyword evidence="7" id="KW-0963">Cytoplasm</keyword>
<keyword evidence="7" id="KW-0690">Ribosome biogenesis</keyword>
<dbReference type="Proteomes" id="UP000001520">
    <property type="component" value="Chromosome"/>
</dbReference>
<dbReference type="GO" id="GO:0008270">
    <property type="term" value="F:zinc ion binding"/>
    <property type="evidence" value="ECO:0007669"/>
    <property type="project" value="UniProtKB-UniRule"/>
</dbReference>
<keyword evidence="3 7" id="KW-0479">Metal-binding</keyword>
<dbReference type="InterPro" id="IPR002036">
    <property type="entry name" value="YbeY"/>
</dbReference>
<comment type="similarity">
    <text evidence="1 7">Belongs to the endoribonuclease YbeY family.</text>
</comment>
<dbReference type="EMBL" id="AP011529">
    <property type="protein sequence ID" value="BAI80548.1"/>
    <property type="molecule type" value="Genomic_DNA"/>
</dbReference>
<feature type="binding site" evidence="7">
    <location>
        <position position="126"/>
    </location>
    <ligand>
        <name>Zn(2+)</name>
        <dbReference type="ChEBI" id="CHEBI:29105"/>
        <note>catalytic</note>
    </ligand>
</feature>
<keyword evidence="6 7" id="KW-0862">Zinc</keyword>
<reference evidence="8 9" key="1">
    <citation type="journal article" date="2010" name="DNA Res.">
        <title>Bacterial lifestyle in a deep-sea hydrothermal vent chimney revealed by the genome sequence of the thermophilic bacterium Deferribacter desulfuricans SSM1.</title>
        <authorList>
            <person name="Takaki Y."/>
            <person name="Shimamura S."/>
            <person name="Nakagawa S."/>
            <person name="Fukuhara Y."/>
            <person name="Horikawa H."/>
            <person name="Ankai A."/>
            <person name="Harada T."/>
            <person name="Hosoyama A."/>
            <person name="Oguchi A."/>
            <person name="Fukui S."/>
            <person name="Fujita N."/>
            <person name="Takami H."/>
            <person name="Takai K."/>
        </authorList>
    </citation>
    <scope>NUCLEOTIDE SEQUENCE [LARGE SCALE GENOMIC DNA]</scope>
    <source>
        <strain evidence="9">DSM 14783 / JCM 11476 / NBRC 101012 / SSM1</strain>
    </source>
</reference>